<reference evidence="1 2" key="1">
    <citation type="journal article" date="2021" name="BMC Genomics">
        <title>Datura genome reveals duplications of psychoactive alkaloid biosynthetic genes and high mutation rate following tissue culture.</title>
        <authorList>
            <person name="Rajewski A."/>
            <person name="Carter-House D."/>
            <person name="Stajich J."/>
            <person name="Litt A."/>
        </authorList>
    </citation>
    <scope>NUCLEOTIDE SEQUENCE [LARGE SCALE GENOMIC DNA]</scope>
    <source>
        <strain evidence="1">AR-01</strain>
    </source>
</reference>
<accession>A0ABS8VHS3</accession>
<evidence type="ECO:0000313" key="2">
    <source>
        <dbReference type="Proteomes" id="UP000823775"/>
    </source>
</evidence>
<comment type="caution">
    <text evidence="1">The sequence shown here is derived from an EMBL/GenBank/DDBJ whole genome shotgun (WGS) entry which is preliminary data.</text>
</comment>
<sequence>MKHLHAPKPNVSNHLSIGERSKGHCVLLILELATNIVGLIEGNSIIAVEHTNDDAQRQCTEIQRPRRGFPVRGRERRRAALAFDINNEDDLVKKSIRLPSSKATRCKSGFLREPNDRFELVASCGDLILLSSGENYCICNILTRQWIALPPAPSGRNFGEPWSSLYEPLDE</sequence>
<organism evidence="1 2">
    <name type="scientific">Datura stramonium</name>
    <name type="common">Jimsonweed</name>
    <name type="synonym">Common thornapple</name>
    <dbReference type="NCBI Taxonomy" id="4076"/>
    <lineage>
        <taxon>Eukaryota</taxon>
        <taxon>Viridiplantae</taxon>
        <taxon>Streptophyta</taxon>
        <taxon>Embryophyta</taxon>
        <taxon>Tracheophyta</taxon>
        <taxon>Spermatophyta</taxon>
        <taxon>Magnoliopsida</taxon>
        <taxon>eudicotyledons</taxon>
        <taxon>Gunneridae</taxon>
        <taxon>Pentapetalae</taxon>
        <taxon>asterids</taxon>
        <taxon>lamiids</taxon>
        <taxon>Solanales</taxon>
        <taxon>Solanaceae</taxon>
        <taxon>Solanoideae</taxon>
        <taxon>Datureae</taxon>
        <taxon>Datura</taxon>
    </lineage>
</organism>
<protein>
    <submittedName>
        <fullName evidence="1">Uncharacterized protein</fullName>
    </submittedName>
</protein>
<dbReference type="Proteomes" id="UP000823775">
    <property type="component" value="Unassembled WGS sequence"/>
</dbReference>
<evidence type="ECO:0000313" key="1">
    <source>
        <dbReference type="EMBL" id="MCD9646548.1"/>
    </source>
</evidence>
<keyword evidence="2" id="KW-1185">Reference proteome</keyword>
<name>A0ABS8VHS3_DATST</name>
<proteinExistence type="predicted"/>
<dbReference type="EMBL" id="JACEIK010004836">
    <property type="protein sequence ID" value="MCD9646548.1"/>
    <property type="molecule type" value="Genomic_DNA"/>
</dbReference>
<gene>
    <name evidence="1" type="ORF">HAX54_036467</name>
</gene>